<proteinExistence type="predicted"/>
<feature type="region of interest" description="Disordered" evidence="1">
    <location>
        <begin position="741"/>
        <end position="794"/>
    </location>
</feature>
<organism evidence="2 3">
    <name type="scientific">Asterophora parasitica</name>
    <dbReference type="NCBI Taxonomy" id="117018"/>
    <lineage>
        <taxon>Eukaryota</taxon>
        <taxon>Fungi</taxon>
        <taxon>Dikarya</taxon>
        <taxon>Basidiomycota</taxon>
        <taxon>Agaricomycotina</taxon>
        <taxon>Agaricomycetes</taxon>
        <taxon>Agaricomycetidae</taxon>
        <taxon>Agaricales</taxon>
        <taxon>Tricholomatineae</taxon>
        <taxon>Lyophyllaceae</taxon>
        <taxon>Asterophora</taxon>
    </lineage>
</organism>
<reference evidence="2" key="2">
    <citation type="submission" date="2021-10" db="EMBL/GenBank/DDBJ databases">
        <title>Phylogenomics reveals ancestral predisposition of the termite-cultivated fungus Termitomyces towards a domesticated lifestyle.</title>
        <authorList>
            <person name="Auxier B."/>
            <person name="Grum-Grzhimaylo A."/>
            <person name="Cardenas M.E."/>
            <person name="Lodge J.D."/>
            <person name="Laessoe T."/>
            <person name="Pedersen O."/>
            <person name="Smith M.E."/>
            <person name="Kuyper T.W."/>
            <person name="Franco-Molano E.A."/>
            <person name="Baroni T.J."/>
            <person name="Aanen D.K."/>
        </authorList>
    </citation>
    <scope>NUCLEOTIDE SEQUENCE</scope>
    <source>
        <strain evidence="2">AP01</strain>
        <tissue evidence="2">Mycelium</tissue>
    </source>
</reference>
<name>A0A9P7KFI9_9AGAR</name>
<evidence type="ECO:0000256" key="1">
    <source>
        <dbReference type="SAM" id="MobiDB-lite"/>
    </source>
</evidence>
<accession>A0A9P7KFI9</accession>
<feature type="compositionally biased region" description="Pro residues" evidence="1">
    <location>
        <begin position="754"/>
        <end position="764"/>
    </location>
</feature>
<feature type="compositionally biased region" description="Polar residues" evidence="1">
    <location>
        <begin position="275"/>
        <end position="290"/>
    </location>
</feature>
<feature type="compositionally biased region" description="Basic and acidic residues" evidence="1">
    <location>
        <begin position="154"/>
        <end position="167"/>
    </location>
</feature>
<reference evidence="2" key="1">
    <citation type="submission" date="2020-07" db="EMBL/GenBank/DDBJ databases">
        <authorList>
            <person name="Nieuwenhuis M."/>
            <person name="Van De Peppel L.J.J."/>
        </authorList>
    </citation>
    <scope>NUCLEOTIDE SEQUENCE</scope>
    <source>
        <strain evidence="2">AP01</strain>
        <tissue evidence="2">Mycelium</tissue>
    </source>
</reference>
<sequence>MERQPPPTDLPKRMSVALPNGPTMFPSSGSSPKKEKRGSVLGRLVKKFSILKKHASGREDEWHQVASDQPMVDNAPAPRSDYFLPERQPSPEKLPSDSVKRVPPPSTDESPPVTPDEPIKRPERSSFISLEAPFSIGRLTVANPDAPGSGETTPVHRDIPLPPEKFELTNGRVNADMYRSHSPSSPLRPAESISPDLPDILSPPPPPPAKERIPEMLPMSSPSSLTPSFDQQRRSFAPKHSSPSVRAAPSVVSRTSRISVKDTQSPGSYAADKATISSYRTGSSFNTTQPAEPVSRVFETPGPPPPQKMRPASVASSVPFPAAEAEERVQSWHVYDNSPLSAASMIANPPTPYSNDTPALATPLEQPPPALSRSATDNVSAFQLTRQTETFRLVRSPSGSVYASNETFVAGGQQWEVVEATDKGKSKASSSSKDRSSRDRDSKEQDTRDSRQPKDRDSKHRSSKDRESKERERDFKDRESKDRERDSKDRDSSRREKKRESRTIVKAEPEPEAESSRPRHRSHREKAGATSASKPTMRTEDSDHRHRESSSTTVGERDHDARRREDRERRRSERKKKEAAVNAQKAQPSPSAPPPDAPYSRPLGRHPSLSARPTSQLPSADEMNAIKAKEAWEMERLWKARSMQGEELSRYQTIPSNHNTPMMGSTSDADSQSALYGSSHTAFVVSTPFQGQHSIYHSMPSAAPPIIYSSASSIPTVVHQLPPTNRKSHPRLYADSIASDVASYTSSNRTPNTPARPPDPPNPPVRSADPPVRKLIPLPDPPRESSYEIPADTRNSEYWTKYAGLTTSH</sequence>
<gene>
    <name evidence="2" type="ORF">DXG03_008902</name>
</gene>
<feature type="region of interest" description="Disordered" evidence="1">
    <location>
        <begin position="55"/>
        <end position="127"/>
    </location>
</feature>
<dbReference type="Proteomes" id="UP000775547">
    <property type="component" value="Unassembled WGS sequence"/>
</dbReference>
<protein>
    <submittedName>
        <fullName evidence="2">Uncharacterized protein</fullName>
    </submittedName>
</protein>
<feature type="region of interest" description="Disordered" evidence="1">
    <location>
        <begin position="419"/>
        <end position="626"/>
    </location>
</feature>
<comment type="caution">
    <text evidence="2">The sequence shown here is derived from an EMBL/GenBank/DDBJ whole genome shotgun (WGS) entry which is preliminary data.</text>
</comment>
<dbReference type="OrthoDB" id="3231532at2759"/>
<dbReference type="AlphaFoldDB" id="A0A9P7KFI9"/>
<feature type="region of interest" description="Disordered" evidence="1">
    <location>
        <begin position="1"/>
        <end position="40"/>
    </location>
</feature>
<feature type="compositionally biased region" description="Basic and acidic residues" evidence="1">
    <location>
        <begin position="537"/>
        <end position="579"/>
    </location>
</feature>
<feature type="compositionally biased region" description="Low complexity" evidence="1">
    <location>
        <begin position="241"/>
        <end position="257"/>
    </location>
</feature>
<evidence type="ECO:0000313" key="3">
    <source>
        <dbReference type="Proteomes" id="UP000775547"/>
    </source>
</evidence>
<evidence type="ECO:0000313" key="2">
    <source>
        <dbReference type="EMBL" id="KAG5647549.1"/>
    </source>
</evidence>
<dbReference type="EMBL" id="JABCKV010000008">
    <property type="protein sequence ID" value="KAG5647549.1"/>
    <property type="molecule type" value="Genomic_DNA"/>
</dbReference>
<feature type="compositionally biased region" description="Basic and acidic residues" evidence="1">
    <location>
        <begin position="432"/>
        <end position="517"/>
    </location>
</feature>
<feature type="compositionally biased region" description="Low complexity" evidence="1">
    <location>
        <begin position="215"/>
        <end position="228"/>
    </location>
</feature>
<feature type="region of interest" description="Disordered" evidence="1">
    <location>
        <begin position="342"/>
        <end position="377"/>
    </location>
</feature>
<feature type="region of interest" description="Disordered" evidence="1">
    <location>
        <begin position="139"/>
        <end position="317"/>
    </location>
</feature>
<keyword evidence="3" id="KW-1185">Reference proteome</keyword>